<dbReference type="GO" id="GO:0006281">
    <property type="term" value="P:DNA repair"/>
    <property type="evidence" value="ECO:0007669"/>
    <property type="project" value="UniProtKB-ARBA"/>
</dbReference>
<dbReference type="InterPro" id="IPR011335">
    <property type="entry name" value="Restrct_endonuc-II-like"/>
</dbReference>
<dbReference type="EMBL" id="VSWD01000003">
    <property type="protein sequence ID" value="KAK3106582.1"/>
    <property type="molecule type" value="Genomic_DNA"/>
</dbReference>
<dbReference type="SUPFAM" id="SSF52980">
    <property type="entry name" value="Restriction endonuclease-like"/>
    <property type="match status" value="1"/>
</dbReference>
<feature type="region of interest" description="Disordered" evidence="1">
    <location>
        <begin position="80"/>
        <end position="167"/>
    </location>
</feature>
<feature type="domain" description="YqaJ viral recombinase" evidence="2">
    <location>
        <begin position="353"/>
        <end position="467"/>
    </location>
</feature>
<dbReference type="InterPro" id="IPR019080">
    <property type="entry name" value="YqaJ_viral_recombinase"/>
</dbReference>
<dbReference type="PANTHER" id="PTHR47526">
    <property type="entry name" value="ATP-DEPENDENT DNA HELICASE"/>
    <property type="match status" value="1"/>
</dbReference>
<keyword evidence="4" id="KW-1185">Reference proteome</keyword>
<protein>
    <recommendedName>
        <fullName evidence="2">YqaJ viral recombinase domain-containing protein</fullName>
    </recommendedName>
</protein>
<sequence>TGESVQQIGDVFNSVYGMEFVNAKRVLKSKYKRKNRDGMSLADRIKHGRGGSGAETYDGSNGERNDSAFASVDIADFANLDENERRTPTPEPTVSQRQPTARTQASPKKQSPKTPRQLSDEMEGTPRRSRNRVTRQESKHSLSATPPLPPIKPATPRQERRPQEWTDDLKNVPVFSQADIFVYLLSKSEWSQDDGGCKHVVALLFSLAQWSERHTDRNTETCTDRRCVWDVPRKVSMPKLLDEIELSSNRSRVLPLESMYDPTVKQSNSEIEKMVFNLVADTDAQILEVLDTDETNVNDTILQTNVPETLKDFMVNFKQGELLSVFGYLSSCTSEIYCTEINKLTVDQSESSEWYKYRHGRITSSIMHNACHYKGSDPDNYVVKQIMNTEQSSLSTPAVLYGKEREPLARSIYEKMYMNEHKSSRVALSGLIINASYPHLGASPDGVVQCKCCGLGILEIKCPYKFKTIHLIRFVKKSIIFRKMKMVV</sequence>
<dbReference type="InterPro" id="IPR011604">
    <property type="entry name" value="PDDEXK-like_dom_sf"/>
</dbReference>
<dbReference type="Proteomes" id="UP001186944">
    <property type="component" value="Unassembled WGS sequence"/>
</dbReference>
<proteinExistence type="predicted"/>
<evidence type="ECO:0000313" key="3">
    <source>
        <dbReference type="EMBL" id="KAK3106582.1"/>
    </source>
</evidence>
<dbReference type="AlphaFoldDB" id="A0AA89C577"/>
<evidence type="ECO:0000256" key="1">
    <source>
        <dbReference type="SAM" id="MobiDB-lite"/>
    </source>
</evidence>
<comment type="caution">
    <text evidence="3">The sequence shown here is derived from an EMBL/GenBank/DDBJ whole genome shotgun (WGS) entry which is preliminary data.</text>
</comment>
<name>A0AA89C577_PINIB</name>
<dbReference type="Gene3D" id="3.90.320.10">
    <property type="match status" value="1"/>
</dbReference>
<gene>
    <name evidence="3" type="ORF">FSP39_023075</name>
</gene>
<feature type="compositionally biased region" description="Basic and acidic residues" evidence="1">
    <location>
        <begin position="157"/>
        <end position="167"/>
    </location>
</feature>
<dbReference type="Pfam" id="PF09588">
    <property type="entry name" value="YqaJ"/>
    <property type="match status" value="1"/>
</dbReference>
<evidence type="ECO:0000259" key="2">
    <source>
        <dbReference type="Pfam" id="PF09588"/>
    </source>
</evidence>
<dbReference type="CDD" id="cd22343">
    <property type="entry name" value="PDDEXK_lambda_exonuclease-like"/>
    <property type="match status" value="1"/>
</dbReference>
<feature type="non-terminal residue" evidence="3">
    <location>
        <position position="1"/>
    </location>
</feature>
<organism evidence="3 4">
    <name type="scientific">Pinctada imbricata</name>
    <name type="common">Atlantic pearl-oyster</name>
    <name type="synonym">Pinctada martensii</name>
    <dbReference type="NCBI Taxonomy" id="66713"/>
    <lineage>
        <taxon>Eukaryota</taxon>
        <taxon>Metazoa</taxon>
        <taxon>Spiralia</taxon>
        <taxon>Lophotrochozoa</taxon>
        <taxon>Mollusca</taxon>
        <taxon>Bivalvia</taxon>
        <taxon>Autobranchia</taxon>
        <taxon>Pteriomorphia</taxon>
        <taxon>Pterioida</taxon>
        <taxon>Pterioidea</taxon>
        <taxon>Pteriidae</taxon>
        <taxon>Pinctada</taxon>
    </lineage>
</organism>
<feature type="compositionally biased region" description="Polar residues" evidence="1">
    <location>
        <begin position="92"/>
        <end position="117"/>
    </location>
</feature>
<reference evidence="3" key="1">
    <citation type="submission" date="2019-08" db="EMBL/GenBank/DDBJ databases">
        <title>The improved chromosome-level genome for the pearl oyster Pinctada fucata martensii using PacBio sequencing and Hi-C.</title>
        <authorList>
            <person name="Zheng Z."/>
        </authorList>
    </citation>
    <scope>NUCLEOTIDE SEQUENCE</scope>
    <source>
        <strain evidence="3">ZZ-2019</strain>
        <tissue evidence="3">Adductor muscle</tissue>
    </source>
</reference>
<feature type="region of interest" description="Disordered" evidence="1">
    <location>
        <begin position="31"/>
        <end position="67"/>
    </location>
</feature>
<dbReference type="PANTHER" id="PTHR47526:SF3">
    <property type="entry name" value="PHD-TYPE DOMAIN-CONTAINING PROTEIN"/>
    <property type="match status" value="1"/>
</dbReference>
<accession>A0AA89C577</accession>
<evidence type="ECO:0000313" key="4">
    <source>
        <dbReference type="Proteomes" id="UP001186944"/>
    </source>
</evidence>